<keyword evidence="4" id="KW-0109">Calcium transport</keyword>
<dbReference type="GeneID" id="102809825"/>
<evidence type="ECO:0000313" key="16">
    <source>
        <dbReference type="RefSeq" id="XP_006825516.1"/>
    </source>
</evidence>
<evidence type="ECO:0000256" key="11">
    <source>
        <dbReference type="ARBA" id="ARBA00023136"/>
    </source>
</evidence>
<name>A0ABM0MZS5_SACKO</name>
<keyword evidence="15" id="KW-1185">Reference proteome</keyword>
<evidence type="ECO:0000256" key="8">
    <source>
        <dbReference type="ARBA" id="ARBA00022837"/>
    </source>
</evidence>
<evidence type="ECO:0000256" key="4">
    <source>
        <dbReference type="ARBA" id="ARBA00022568"/>
    </source>
</evidence>
<keyword evidence="2" id="KW-0813">Transport</keyword>
<feature type="transmembrane region" description="Helical" evidence="13">
    <location>
        <begin position="410"/>
        <end position="433"/>
    </location>
</feature>
<proteinExistence type="predicted"/>
<evidence type="ECO:0000256" key="3">
    <source>
        <dbReference type="ARBA" id="ARBA00022475"/>
    </source>
</evidence>
<keyword evidence="11 13" id="KW-0472">Membrane</keyword>
<evidence type="ECO:0000256" key="5">
    <source>
        <dbReference type="ARBA" id="ARBA00022673"/>
    </source>
</evidence>
<dbReference type="Pfam" id="PF12796">
    <property type="entry name" value="Ank_2"/>
    <property type="match status" value="1"/>
</dbReference>
<keyword evidence="3" id="KW-1003">Cell membrane</keyword>
<keyword evidence="5" id="KW-0107">Calcium channel</keyword>
<dbReference type="InterPro" id="IPR024862">
    <property type="entry name" value="TRPV"/>
</dbReference>
<dbReference type="PANTHER" id="PTHR10582:SF2">
    <property type="entry name" value="INACTIVE"/>
    <property type="match status" value="1"/>
</dbReference>
<accession>A0ABM0MZS5</accession>
<keyword evidence="12" id="KW-0407">Ion channel</keyword>
<keyword evidence="10" id="KW-0406">Ion transport</keyword>
<dbReference type="PANTHER" id="PTHR10582">
    <property type="entry name" value="TRANSIENT RECEPTOR POTENTIAL ION CHANNEL PROTEIN"/>
    <property type="match status" value="1"/>
</dbReference>
<dbReference type="Gene3D" id="1.10.287.70">
    <property type="match status" value="1"/>
</dbReference>
<dbReference type="InterPro" id="IPR005821">
    <property type="entry name" value="Ion_trans_dom"/>
</dbReference>
<sequence>MGNCHARINKLYNSLGNDEDPDSDWKKQTEAAKHNEVYKLVNFTNGGKLIEEYNTRGKNGFKDFIKNLLPLYVTGDGDGIITDKKEFAQFLHDPTGENKLTEKQLLELFETEVDSYIENEFDDRGHETCWSLFKRGGVGETALHLCYLNNTHVHKDIATCMLELCPKLVLDIYEGKEYYGESCLHIAIVNNDLQAVKQLVGKYNARLDQKASGRFFLPEDQQKEIRDSSDDYFGYAYYGEYPLSFAACMGNEDIYDYLIEMSLKRPHLGQVDPNAQDRFGNTILHMLVIHDKPTMYAHVLKHDVMPADPEKRNKGELTPLALACKLGRNKMFNFLMEIGSTVFWSYGNVQCNAYSLQAVDSIGRNGNTDWYSALMLIVDGNSDNHLTMLSTGVIYKLLEAKWKTFARRYLFIHLIVALIHLLLLSICVYTRPAGNLVGDTDPTSILRYCCEILVCFIAISNFIFEIKEIKVIGVRRFLSNLSGVPAKTTHLLSCILILCCIPLRIAGARYAEDILFITAVATAWPHLLFFFRGLRSTNLGPFITMIYKMITNDLLRFGIIYCIFLLTFSPSLYYLYKDVDADTSESNVRAFDTPYGTVMSLFHMSFGEYPKDEISQSRIPVLSVIIFVIYCVLTPTLLLSMLIAMMSNTFQSIKENSKREWLKQWAMIILVLERSLSKANLISLQKKYANAIAKKKYVSRKFGTASKDNTVPVNENGCKKQLQEETCLGLILVKNRTTTRAEARRQAKANWKFVGRNTRKQLIQQKQSGPKSTDSSATTSSSIYDVFTTMKTKNMFPTET</sequence>
<feature type="transmembrane region" description="Helical" evidence="13">
    <location>
        <begin position="484"/>
        <end position="508"/>
    </location>
</feature>
<dbReference type="SUPFAM" id="SSF48403">
    <property type="entry name" value="Ankyrin repeat"/>
    <property type="match status" value="1"/>
</dbReference>
<keyword evidence="8" id="KW-0106">Calcium</keyword>
<comment type="subcellular location">
    <subcellularLocation>
        <location evidence="1">Cell membrane</location>
        <topology evidence="1">Multi-pass membrane protein</topology>
    </subcellularLocation>
</comment>
<dbReference type="InterPro" id="IPR036770">
    <property type="entry name" value="Ankyrin_rpt-contain_sf"/>
</dbReference>
<feature type="transmembrane region" description="Helical" evidence="13">
    <location>
        <begin position="554"/>
        <end position="576"/>
    </location>
</feature>
<protein>
    <submittedName>
        <fullName evidence="16">Transient receptor potential cation channel subfamily V member 6-like</fullName>
    </submittedName>
</protein>
<evidence type="ECO:0000256" key="6">
    <source>
        <dbReference type="ARBA" id="ARBA00022692"/>
    </source>
</evidence>
<keyword evidence="7" id="KW-0677">Repeat</keyword>
<organism evidence="15 16">
    <name type="scientific">Saccoglossus kowalevskii</name>
    <name type="common">Acorn worm</name>
    <dbReference type="NCBI Taxonomy" id="10224"/>
    <lineage>
        <taxon>Eukaryota</taxon>
        <taxon>Metazoa</taxon>
        <taxon>Hemichordata</taxon>
        <taxon>Enteropneusta</taxon>
        <taxon>Harrimaniidae</taxon>
        <taxon>Saccoglossus</taxon>
    </lineage>
</organism>
<evidence type="ECO:0000256" key="10">
    <source>
        <dbReference type="ARBA" id="ARBA00023065"/>
    </source>
</evidence>
<feature type="domain" description="Ion transport" evidence="14">
    <location>
        <begin position="413"/>
        <end position="657"/>
    </location>
</feature>
<feature type="transmembrane region" description="Helical" evidence="13">
    <location>
        <begin position="514"/>
        <end position="534"/>
    </location>
</feature>
<dbReference type="Gene3D" id="1.25.40.20">
    <property type="entry name" value="Ankyrin repeat-containing domain"/>
    <property type="match status" value="1"/>
</dbReference>
<dbReference type="InterPro" id="IPR002110">
    <property type="entry name" value="Ankyrin_rpt"/>
</dbReference>
<keyword evidence="6 13" id="KW-0812">Transmembrane</keyword>
<feature type="transmembrane region" description="Helical" evidence="13">
    <location>
        <begin position="619"/>
        <end position="644"/>
    </location>
</feature>
<evidence type="ECO:0000256" key="12">
    <source>
        <dbReference type="ARBA" id="ARBA00023303"/>
    </source>
</evidence>
<evidence type="ECO:0000256" key="2">
    <source>
        <dbReference type="ARBA" id="ARBA00022448"/>
    </source>
</evidence>
<gene>
    <name evidence="16" type="primary">LOC102809825</name>
</gene>
<evidence type="ECO:0000256" key="13">
    <source>
        <dbReference type="SAM" id="Phobius"/>
    </source>
</evidence>
<evidence type="ECO:0000313" key="15">
    <source>
        <dbReference type="Proteomes" id="UP000694865"/>
    </source>
</evidence>
<evidence type="ECO:0000259" key="14">
    <source>
        <dbReference type="Pfam" id="PF00520"/>
    </source>
</evidence>
<evidence type="ECO:0000256" key="1">
    <source>
        <dbReference type="ARBA" id="ARBA00004651"/>
    </source>
</evidence>
<feature type="transmembrane region" description="Helical" evidence="13">
    <location>
        <begin position="445"/>
        <end position="464"/>
    </location>
</feature>
<evidence type="ECO:0000256" key="7">
    <source>
        <dbReference type="ARBA" id="ARBA00022737"/>
    </source>
</evidence>
<evidence type="ECO:0000256" key="9">
    <source>
        <dbReference type="ARBA" id="ARBA00022989"/>
    </source>
</evidence>
<reference evidence="16" key="1">
    <citation type="submission" date="2025-08" db="UniProtKB">
        <authorList>
            <consortium name="RefSeq"/>
        </authorList>
    </citation>
    <scope>IDENTIFICATION</scope>
    <source>
        <tissue evidence="16">Testes</tissue>
    </source>
</reference>
<dbReference type="RefSeq" id="XP_006825516.1">
    <property type="nucleotide sequence ID" value="XM_006825453.1"/>
</dbReference>
<keyword evidence="9 13" id="KW-1133">Transmembrane helix</keyword>
<dbReference type="Proteomes" id="UP000694865">
    <property type="component" value="Unplaced"/>
</dbReference>
<dbReference type="SMART" id="SM00248">
    <property type="entry name" value="ANK"/>
    <property type="match status" value="5"/>
</dbReference>
<dbReference type="Pfam" id="PF00520">
    <property type="entry name" value="Ion_trans"/>
    <property type="match status" value="1"/>
</dbReference>